<proteinExistence type="inferred from homology"/>
<feature type="region of interest" description="Disordered" evidence="2">
    <location>
        <begin position="126"/>
        <end position="150"/>
    </location>
</feature>
<protein>
    <recommendedName>
        <fullName evidence="1">Putative membrane protein insertion efficiency factor</fullName>
    </recommendedName>
</protein>
<reference evidence="3 4" key="1">
    <citation type="submission" date="2024-09" db="EMBL/GenBank/DDBJ databases">
        <authorList>
            <person name="Sun Q."/>
            <person name="Mori K."/>
        </authorList>
    </citation>
    <scope>NUCLEOTIDE SEQUENCE [LARGE SCALE GENOMIC DNA]</scope>
    <source>
        <strain evidence="3 4">JCM 14321</strain>
    </source>
</reference>
<dbReference type="PANTHER" id="PTHR33383">
    <property type="entry name" value="MEMBRANE PROTEIN INSERTION EFFICIENCY FACTOR-RELATED"/>
    <property type="match status" value="1"/>
</dbReference>
<dbReference type="EMBL" id="JBHMBL010000001">
    <property type="protein sequence ID" value="MFB9640794.1"/>
    <property type="molecule type" value="Genomic_DNA"/>
</dbReference>
<name>A0ABV5SNZ5_9MICO</name>
<dbReference type="SMART" id="SM01234">
    <property type="entry name" value="Haemolytic"/>
    <property type="match status" value="1"/>
</dbReference>
<accession>A0ABV5SNZ5</accession>
<dbReference type="InterPro" id="IPR002696">
    <property type="entry name" value="Membr_insert_effic_factor_YidD"/>
</dbReference>
<comment type="caution">
    <text evidence="3">The sequence shown here is derived from an EMBL/GenBank/DDBJ whole genome shotgun (WGS) entry which is preliminary data.</text>
</comment>
<evidence type="ECO:0000313" key="3">
    <source>
        <dbReference type="EMBL" id="MFB9640794.1"/>
    </source>
</evidence>
<organism evidence="3 4">
    <name type="scientific">Agromyces lapidis</name>
    <dbReference type="NCBI Taxonomy" id="279574"/>
    <lineage>
        <taxon>Bacteria</taxon>
        <taxon>Bacillati</taxon>
        <taxon>Actinomycetota</taxon>
        <taxon>Actinomycetes</taxon>
        <taxon>Micrococcales</taxon>
        <taxon>Microbacteriaceae</taxon>
        <taxon>Agromyces</taxon>
    </lineage>
</organism>
<dbReference type="HAMAP" id="MF_00386">
    <property type="entry name" value="UPF0161_YidD"/>
    <property type="match status" value="1"/>
</dbReference>
<keyword evidence="1" id="KW-0472">Membrane</keyword>
<dbReference type="NCBIfam" id="TIGR00278">
    <property type="entry name" value="membrane protein insertion efficiency factor YidD"/>
    <property type="match status" value="1"/>
</dbReference>
<dbReference type="PANTHER" id="PTHR33383:SF1">
    <property type="entry name" value="MEMBRANE PROTEIN INSERTION EFFICIENCY FACTOR-RELATED"/>
    <property type="match status" value="1"/>
</dbReference>
<gene>
    <name evidence="3" type="primary">yidD</name>
    <name evidence="3" type="ORF">ACFFQV_00700</name>
</gene>
<keyword evidence="1" id="KW-1003">Cell membrane</keyword>
<evidence type="ECO:0000256" key="2">
    <source>
        <dbReference type="SAM" id="MobiDB-lite"/>
    </source>
</evidence>
<dbReference type="RefSeq" id="WP_157423781.1">
    <property type="nucleotide sequence ID" value="NZ_BAAANI010000008.1"/>
</dbReference>
<keyword evidence="4" id="KW-1185">Reference proteome</keyword>
<dbReference type="Pfam" id="PF01809">
    <property type="entry name" value="YidD"/>
    <property type="match status" value="1"/>
</dbReference>
<sequence length="150" mass="16062">MRDALLFVALIPRNAGVLLIRGYRALISPLYGDVCRYYPSCSAYGLGSVQQRGLLVGSALTAWRILRCNPWSPGGVDDVRAARHDRYRVTPFGWVVPAGSGHTDASAPAPHAHVHDHAHHVASAGLAPVQSSTRNDAAIVTASPTMSRKD</sequence>
<comment type="subcellular location">
    <subcellularLocation>
        <location evidence="1">Cell membrane</location>
        <topology evidence="1">Peripheral membrane protein</topology>
        <orientation evidence="1">Cytoplasmic side</orientation>
    </subcellularLocation>
</comment>
<comment type="function">
    <text evidence="1">Could be involved in insertion of integral membrane proteins into the membrane.</text>
</comment>
<comment type="similarity">
    <text evidence="1">Belongs to the UPF0161 family.</text>
</comment>
<evidence type="ECO:0000313" key="4">
    <source>
        <dbReference type="Proteomes" id="UP001589667"/>
    </source>
</evidence>
<evidence type="ECO:0000256" key="1">
    <source>
        <dbReference type="HAMAP-Rule" id="MF_00386"/>
    </source>
</evidence>
<dbReference type="Proteomes" id="UP001589667">
    <property type="component" value="Unassembled WGS sequence"/>
</dbReference>